<accession>A0ABY3XM29</accession>
<evidence type="ECO:0000313" key="1">
    <source>
        <dbReference type="EMBL" id="UNS95482.1"/>
    </source>
</evidence>
<dbReference type="Proteomes" id="UP001202244">
    <property type="component" value="Chromosome"/>
</dbReference>
<protein>
    <recommendedName>
        <fullName evidence="3">Secreted protein</fullName>
    </recommendedName>
</protein>
<evidence type="ECO:0000313" key="2">
    <source>
        <dbReference type="Proteomes" id="UP001202244"/>
    </source>
</evidence>
<name>A0ABY3XM29_9ACTN</name>
<dbReference type="EMBL" id="CP093846">
    <property type="protein sequence ID" value="UNS95482.1"/>
    <property type="molecule type" value="Genomic_DNA"/>
</dbReference>
<dbReference type="RefSeq" id="WP_242749184.1">
    <property type="nucleotide sequence ID" value="NZ_CP093846.1"/>
</dbReference>
<gene>
    <name evidence="1" type="ORF">MMF93_02595</name>
</gene>
<keyword evidence="2" id="KW-1185">Reference proteome</keyword>
<reference evidence="1 2" key="1">
    <citation type="journal article" date="2023" name="Microbiol. Spectr.">
        <title>Synergy between Genome Mining, Metabolomics, and Bioinformatics Uncovers Antibacterial Chlorinated Carbazole Alkaloids and Their Biosynthetic Gene Cluster from Streptomyces tubbatahanensis sp. nov., a Novel Actinomycete Isolated from Sulu Sea, Philippines.</title>
        <authorList>
            <person name="Tenebro C.P."/>
            <person name="Trono D.J.V.L."/>
            <person name="Balida L.A.P."/>
            <person name="Bayog L.K.A."/>
            <person name="Bruna J.R."/>
            <person name="Sabido E.M."/>
            <person name="Caspe D.P.C."/>
            <person name="de Los Santos E.L.C."/>
            <person name="Saludes J.P."/>
            <person name="Dalisay D.S."/>
        </authorList>
    </citation>
    <scope>NUCLEOTIDE SEQUENCE [LARGE SCALE GENOMIC DNA]</scope>
    <source>
        <strain evidence="1 2">DSD3025</strain>
    </source>
</reference>
<sequence length="155" mass="17315">MEALWASVIAVVGTLLGSVITHVFQRLASRRGEDFARAEALRQERVAVYSAFAAAVEDYRRGQAERWYRRKEDPGGAAFLTARDEAHRLRTVARQELYRVKLVTEHRGVRLAAEEAYRRTWAVSTADNQAGHDAADTASRESIETFVSGAAPLVR</sequence>
<proteinExistence type="predicted"/>
<organism evidence="1 2">
    <name type="scientific">Streptomyces tubbatahanensis</name>
    <dbReference type="NCBI Taxonomy" id="2923272"/>
    <lineage>
        <taxon>Bacteria</taxon>
        <taxon>Bacillati</taxon>
        <taxon>Actinomycetota</taxon>
        <taxon>Actinomycetes</taxon>
        <taxon>Kitasatosporales</taxon>
        <taxon>Streptomycetaceae</taxon>
        <taxon>Streptomyces</taxon>
    </lineage>
</organism>
<evidence type="ECO:0008006" key="3">
    <source>
        <dbReference type="Google" id="ProtNLM"/>
    </source>
</evidence>